<dbReference type="GO" id="GO:0016020">
    <property type="term" value="C:membrane"/>
    <property type="evidence" value="ECO:0007669"/>
    <property type="project" value="UniProtKB-SubCell"/>
</dbReference>
<evidence type="ECO:0000256" key="3">
    <source>
        <dbReference type="ARBA" id="ARBA00022679"/>
    </source>
</evidence>
<feature type="transmembrane region" description="Helical" evidence="7">
    <location>
        <begin position="119"/>
        <end position="139"/>
    </location>
</feature>
<keyword evidence="3 9" id="KW-0808">Transferase</keyword>
<dbReference type="EMBL" id="QUBR01000001">
    <property type="protein sequence ID" value="REK73845.1"/>
    <property type="molecule type" value="Genomic_DNA"/>
</dbReference>
<dbReference type="InterPro" id="IPR017475">
    <property type="entry name" value="EPS_sugar_tfrase"/>
</dbReference>
<feature type="transmembrane region" description="Helical" evidence="7">
    <location>
        <begin position="33"/>
        <end position="53"/>
    </location>
</feature>
<keyword evidence="10" id="KW-1185">Reference proteome</keyword>
<evidence type="ECO:0000313" key="10">
    <source>
        <dbReference type="Proteomes" id="UP000265581"/>
    </source>
</evidence>
<organism evidence="9 10">
    <name type="scientific">Aeromicrobium endophyticum</name>
    <dbReference type="NCBI Taxonomy" id="2292704"/>
    <lineage>
        <taxon>Bacteria</taxon>
        <taxon>Bacillati</taxon>
        <taxon>Actinomycetota</taxon>
        <taxon>Actinomycetes</taxon>
        <taxon>Propionibacteriales</taxon>
        <taxon>Nocardioidaceae</taxon>
        <taxon>Aeromicrobium</taxon>
    </lineage>
</organism>
<dbReference type="PANTHER" id="PTHR30576">
    <property type="entry name" value="COLANIC BIOSYNTHESIS UDP-GLUCOSE LIPID CARRIER TRANSFERASE"/>
    <property type="match status" value="1"/>
</dbReference>
<dbReference type="Pfam" id="PF02397">
    <property type="entry name" value="Bac_transf"/>
    <property type="match status" value="1"/>
</dbReference>
<keyword evidence="4 7" id="KW-0812">Transmembrane</keyword>
<reference evidence="9 10" key="1">
    <citation type="submission" date="2018-08" db="EMBL/GenBank/DDBJ databases">
        <title>Aeromicrobium sp. M2KJ-4, whole genome shotgun sequence.</title>
        <authorList>
            <person name="Tuo L."/>
        </authorList>
    </citation>
    <scope>NUCLEOTIDE SEQUENCE [LARGE SCALE GENOMIC DNA]</scope>
    <source>
        <strain evidence="9 10">M2KJ-4</strain>
    </source>
</reference>
<feature type="domain" description="Bacterial sugar transferase" evidence="8">
    <location>
        <begin position="281"/>
        <end position="468"/>
    </location>
</feature>
<dbReference type="PANTHER" id="PTHR30576:SF10">
    <property type="entry name" value="SLL5057 PROTEIN"/>
    <property type="match status" value="1"/>
</dbReference>
<evidence type="ECO:0000256" key="1">
    <source>
        <dbReference type="ARBA" id="ARBA00004141"/>
    </source>
</evidence>
<dbReference type="NCBIfam" id="TIGR03025">
    <property type="entry name" value="EPS_sugtrans"/>
    <property type="match status" value="1"/>
</dbReference>
<comment type="subcellular location">
    <subcellularLocation>
        <location evidence="1">Membrane</location>
        <topology evidence="1">Multi-pass membrane protein</topology>
    </subcellularLocation>
</comment>
<evidence type="ECO:0000256" key="5">
    <source>
        <dbReference type="ARBA" id="ARBA00022989"/>
    </source>
</evidence>
<dbReference type="OrthoDB" id="9808602at2"/>
<evidence type="ECO:0000256" key="7">
    <source>
        <dbReference type="SAM" id="Phobius"/>
    </source>
</evidence>
<keyword evidence="6 7" id="KW-0472">Membrane</keyword>
<dbReference type="AlphaFoldDB" id="A0A371PD12"/>
<accession>A0A371PD12</accession>
<comment type="similarity">
    <text evidence="2">Belongs to the bacterial sugar transferase family.</text>
</comment>
<sequence>MAVMNINQPLRGLRTERQASVPKRRTLHRFGGAVLRQGVVGYVGALAVPWLLAARRFELPPEWTSVVVALVGTWLLYSFAALPAFERARSFKPSIRLVEMLGIGTFGLVIAGADNSTMVRQGLVAVLAGPAVLAASSVVHRQLLRSTPTILVGQVESVQRLQKRWAGRKDVDVVATCSWRSPHELAPASAVSDHSFDEVVREVLSAVAERHATSVVIASGRAFTNPALRHLAWALQRAEVECLVVADMSDHVEYLSPRRVGDQIALSLRAPNDHLMSLMAKSVFDRVCAALALVLLSPVLLAVALMIRLGSRGPAIFRQVRSGQDGRPFVMYKFRTMVVDAEARLVDLRNHNEGAGPLFKLRDDPRITRIGRVLRSLSIDELPQLFNVVKGDMSLVGPRPALPAETSQYSEWVWRRLHVRPGLTGLWQVSGRSTLSWDDSIRMDLQYVNNWNLRLDLAILARTVRAVLSRDGAH</sequence>
<proteinExistence type="inferred from homology"/>
<name>A0A371PD12_9ACTN</name>
<dbReference type="InterPro" id="IPR003362">
    <property type="entry name" value="Bact_transf"/>
</dbReference>
<evidence type="ECO:0000256" key="6">
    <source>
        <dbReference type="ARBA" id="ARBA00023136"/>
    </source>
</evidence>
<dbReference type="Proteomes" id="UP000265581">
    <property type="component" value="Unassembled WGS sequence"/>
</dbReference>
<feature type="transmembrane region" description="Helical" evidence="7">
    <location>
        <begin position="97"/>
        <end position="113"/>
    </location>
</feature>
<comment type="caution">
    <text evidence="9">The sequence shown here is derived from an EMBL/GenBank/DDBJ whole genome shotgun (WGS) entry which is preliminary data.</text>
</comment>
<keyword evidence="5 7" id="KW-1133">Transmembrane helix</keyword>
<gene>
    <name evidence="9" type="ORF">DX116_10080</name>
</gene>
<dbReference type="GO" id="GO:0016780">
    <property type="term" value="F:phosphotransferase activity, for other substituted phosphate groups"/>
    <property type="evidence" value="ECO:0007669"/>
    <property type="project" value="TreeGrafter"/>
</dbReference>
<evidence type="ECO:0000256" key="2">
    <source>
        <dbReference type="ARBA" id="ARBA00006464"/>
    </source>
</evidence>
<evidence type="ECO:0000259" key="8">
    <source>
        <dbReference type="Pfam" id="PF02397"/>
    </source>
</evidence>
<evidence type="ECO:0000256" key="4">
    <source>
        <dbReference type="ARBA" id="ARBA00022692"/>
    </source>
</evidence>
<feature type="transmembrane region" description="Helical" evidence="7">
    <location>
        <begin position="287"/>
        <end position="307"/>
    </location>
</feature>
<dbReference type="RefSeq" id="WP_119703954.1">
    <property type="nucleotide sequence ID" value="NZ_JBHSOI010000001.1"/>
</dbReference>
<feature type="transmembrane region" description="Helical" evidence="7">
    <location>
        <begin position="65"/>
        <end position="85"/>
    </location>
</feature>
<evidence type="ECO:0000313" key="9">
    <source>
        <dbReference type="EMBL" id="REK73845.1"/>
    </source>
</evidence>
<protein>
    <submittedName>
        <fullName evidence="9">Sugar transferase</fullName>
    </submittedName>
</protein>